<keyword evidence="3 6" id="KW-0378">Hydrolase</keyword>
<evidence type="ECO:0000256" key="5">
    <source>
        <dbReference type="PIRSR" id="PIRSR606710-2"/>
    </source>
</evidence>
<protein>
    <submittedName>
        <fullName evidence="7">Glycoside hydrolase</fullName>
    </submittedName>
</protein>
<dbReference type="InterPro" id="IPR023296">
    <property type="entry name" value="Glyco_hydro_beta-prop_sf"/>
</dbReference>
<name>A0AAD0KNG2_9BACL</name>
<dbReference type="PANTHER" id="PTHR43301:SF3">
    <property type="entry name" value="ARABINAN ENDO-1,5-ALPHA-L-ARABINOSIDASE A-RELATED"/>
    <property type="match status" value="1"/>
</dbReference>
<organism evidence="7 8">
    <name type="scientific">Paenibacillus odorifer</name>
    <dbReference type="NCBI Taxonomy" id="189426"/>
    <lineage>
        <taxon>Bacteria</taxon>
        <taxon>Bacillati</taxon>
        <taxon>Bacillota</taxon>
        <taxon>Bacilli</taxon>
        <taxon>Bacillales</taxon>
        <taxon>Paenibacillaceae</taxon>
        <taxon>Paenibacillus</taxon>
    </lineage>
</organism>
<dbReference type="GO" id="GO:0004553">
    <property type="term" value="F:hydrolase activity, hydrolyzing O-glycosyl compounds"/>
    <property type="evidence" value="ECO:0007669"/>
    <property type="project" value="InterPro"/>
</dbReference>
<dbReference type="Proteomes" id="UP000249163">
    <property type="component" value="Chromosome"/>
</dbReference>
<proteinExistence type="inferred from homology"/>
<dbReference type="InterPro" id="IPR006710">
    <property type="entry name" value="Glyco_hydro_43"/>
</dbReference>
<dbReference type="SUPFAM" id="SSF75005">
    <property type="entry name" value="Arabinanase/levansucrase/invertase"/>
    <property type="match status" value="1"/>
</dbReference>
<gene>
    <name evidence="7" type="ORF">CD191_17760</name>
</gene>
<dbReference type="EMBL" id="CP021965">
    <property type="protein sequence ID" value="AWV34307.1"/>
    <property type="molecule type" value="Genomic_DNA"/>
</dbReference>
<dbReference type="Pfam" id="PF04616">
    <property type="entry name" value="Glyco_hydro_43"/>
    <property type="match status" value="1"/>
</dbReference>
<comment type="similarity">
    <text evidence="2 6">Belongs to the glycosyl hydrolase 43 family.</text>
</comment>
<dbReference type="Gene3D" id="2.115.10.20">
    <property type="entry name" value="Glycosyl hydrolase domain, family 43"/>
    <property type="match status" value="1"/>
</dbReference>
<accession>A0AAD0KNG2</accession>
<dbReference type="RefSeq" id="WP_111504531.1">
    <property type="nucleotide sequence ID" value="NZ_CP021965.1"/>
</dbReference>
<evidence type="ECO:0000256" key="3">
    <source>
        <dbReference type="ARBA" id="ARBA00022801"/>
    </source>
</evidence>
<evidence type="ECO:0000256" key="6">
    <source>
        <dbReference type="RuleBase" id="RU361187"/>
    </source>
</evidence>
<comment type="pathway">
    <text evidence="1">Glycan metabolism; L-arabinan degradation.</text>
</comment>
<evidence type="ECO:0000256" key="2">
    <source>
        <dbReference type="ARBA" id="ARBA00009865"/>
    </source>
</evidence>
<evidence type="ECO:0000313" key="7">
    <source>
        <dbReference type="EMBL" id="AWV34307.1"/>
    </source>
</evidence>
<dbReference type="InterPro" id="IPR050727">
    <property type="entry name" value="GH43_arabinanases"/>
</dbReference>
<sequence>MKTLSDINFRDPYILSVPELGQYYLFGTDGLTAWSGTPHGFDVYISSDLQEWSGPIAAFRPDADFWADHHFWAPEVHRYNGKYYMFASFKRHGVPRGTQILSAETPEGPYLPISNHPITPASWECLDGTLYVDKEDKPWMIFCREWIEVTDGEMYAVRLKEDLSASIGEPVLLFQASQAPWTVGGKEGQYVTDGPFMHQTSSGELLMLWSSSGASGYAMGLARSVSGDISGPWLHDPEPLYAKDGGHGMLFRDLTGRLMLAIHAPNLNPQERPLLIEVQESSRTISIKSL</sequence>
<feature type="site" description="Important for catalytic activity, responsible for pKa modulation of the active site Glu and correct orientation of both the proton donor and substrate" evidence="5">
    <location>
        <position position="127"/>
    </location>
</feature>
<reference evidence="7 8" key="1">
    <citation type="submission" date="2017-06" db="EMBL/GenBank/DDBJ databases">
        <title>Complete genome sequence of Paenibacillus odorifer CBA7130.</title>
        <authorList>
            <person name="Nam Y.-D."/>
            <person name="Kang J."/>
            <person name="Chung W.-H."/>
        </authorList>
    </citation>
    <scope>NUCLEOTIDE SEQUENCE [LARGE SCALE GENOMIC DNA]</scope>
    <source>
        <strain evidence="7 8">CBA7130</strain>
    </source>
</reference>
<dbReference type="AlphaFoldDB" id="A0AAD0KNG2"/>
<dbReference type="CDD" id="cd08981">
    <property type="entry name" value="GH43_Bt1873-like"/>
    <property type="match status" value="1"/>
</dbReference>
<evidence type="ECO:0000256" key="4">
    <source>
        <dbReference type="ARBA" id="ARBA00023295"/>
    </source>
</evidence>
<dbReference type="PANTHER" id="PTHR43301">
    <property type="entry name" value="ARABINAN ENDO-1,5-ALPHA-L-ARABINOSIDASE"/>
    <property type="match status" value="1"/>
</dbReference>
<evidence type="ECO:0000256" key="1">
    <source>
        <dbReference type="ARBA" id="ARBA00004834"/>
    </source>
</evidence>
<keyword evidence="4 6" id="KW-0326">Glycosidase</keyword>
<evidence type="ECO:0000313" key="8">
    <source>
        <dbReference type="Proteomes" id="UP000249163"/>
    </source>
</evidence>
<dbReference type="GO" id="GO:0005975">
    <property type="term" value="P:carbohydrate metabolic process"/>
    <property type="evidence" value="ECO:0007669"/>
    <property type="project" value="InterPro"/>
</dbReference>